<proteinExistence type="predicted"/>
<dbReference type="OrthoDB" id="6431331at2759"/>
<evidence type="ECO:0008006" key="4">
    <source>
        <dbReference type="Google" id="ProtNLM"/>
    </source>
</evidence>
<protein>
    <recommendedName>
        <fullName evidence="4">AB hydrolase-1 domain-containing protein</fullName>
    </recommendedName>
</protein>
<evidence type="ECO:0000313" key="3">
    <source>
        <dbReference type="Proteomes" id="UP000253551"/>
    </source>
</evidence>
<reference evidence="2 3" key="1">
    <citation type="journal article" date="2018" name="G3 (Bethesda)">
        <title>Phylogenetic and Phylogenomic Definition of Rhizopus Species.</title>
        <authorList>
            <person name="Gryganskyi A.P."/>
            <person name="Golan J."/>
            <person name="Dolatabadi S."/>
            <person name="Mondo S."/>
            <person name="Robb S."/>
            <person name="Idnurm A."/>
            <person name="Muszewska A."/>
            <person name="Steczkiewicz K."/>
            <person name="Masonjones S."/>
            <person name="Liao H.L."/>
            <person name="Gajdeczka M.T."/>
            <person name="Anike F."/>
            <person name="Vuek A."/>
            <person name="Anishchenko I.M."/>
            <person name="Voigt K."/>
            <person name="de Hoog G.S."/>
            <person name="Smith M.E."/>
            <person name="Heitman J."/>
            <person name="Vilgalys R."/>
            <person name="Stajich J.E."/>
        </authorList>
    </citation>
    <scope>NUCLEOTIDE SEQUENCE [LARGE SCALE GENOMIC DNA]</scope>
    <source>
        <strain evidence="2 3">LSU 92-RS-03</strain>
    </source>
</reference>
<evidence type="ECO:0000256" key="1">
    <source>
        <dbReference type="SAM" id="Phobius"/>
    </source>
</evidence>
<feature type="transmembrane region" description="Helical" evidence="1">
    <location>
        <begin position="51"/>
        <end position="68"/>
    </location>
</feature>
<keyword evidence="1" id="KW-0472">Membrane</keyword>
<feature type="non-terminal residue" evidence="2">
    <location>
        <position position="376"/>
    </location>
</feature>
<feature type="transmembrane region" description="Helical" evidence="1">
    <location>
        <begin position="12"/>
        <end position="31"/>
    </location>
</feature>
<dbReference type="Proteomes" id="UP000253551">
    <property type="component" value="Unassembled WGS sequence"/>
</dbReference>
<keyword evidence="3" id="KW-1185">Reference proteome</keyword>
<keyword evidence="1" id="KW-1133">Transmembrane helix</keyword>
<dbReference type="EMBL" id="PJQM01000507">
    <property type="protein sequence ID" value="RCI05014.1"/>
    <property type="molecule type" value="Genomic_DNA"/>
</dbReference>
<name>A0A367KS30_RHIST</name>
<evidence type="ECO:0000313" key="2">
    <source>
        <dbReference type="EMBL" id="RCI05014.1"/>
    </source>
</evidence>
<sequence>MIPDSVITRGTIYLAAAIQSIIAPLAFVYYVYYIAAEQRLFSLHQSLDTFIHYWLGCELMFYIYFQIARNRMQRLLPHVAPTTQERSDLYTLCLANIDEAESWLPGWFALADHPNQHPAFKDVYRENVAECLPLEHIVVDQALTKELNYMINRFEGEFHTQFNEGYNENVIAYRVSFDPVLAYHRPLVFYLSVLFLTTIFGIVCQSIWGMKKFGPENRSTIWNLMDPQQTSYTSAQAGPEKVSYWFREGGRDKKPIVFIHGIGGGLMCYLSFLQKLMALDAPIFFIELPFVSMHCVEEVPTMQETVRDLQQMLSRHEFSDAVFVSHSLGTAVSSWAIKYMPKNVAGLVFIDPVCFMLHYKDVCTNFVYRTPKTASQ</sequence>
<accession>A0A367KS30</accession>
<dbReference type="SUPFAM" id="SSF53474">
    <property type="entry name" value="alpha/beta-Hydrolases"/>
    <property type="match status" value="1"/>
</dbReference>
<dbReference type="PANTHER" id="PTHR37471">
    <property type="entry name" value="UNNAMED PRODUCT"/>
    <property type="match status" value="1"/>
</dbReference>
<dbReference type="AlphaFoldDB" id="A0A367KS30"/>
<dbReference type="Gene3D" id="3.40.50.1820">
    <property type="entry name" value="alpha/beta hydrolase"/>
    <property type="match status" value="1"/>
</dbReference>
<dbReference type="STRING" id="4846.A0A367KS30"/>
<comment type="caution">
    <text evidence="2">The sequence shown here is derived from an EMBL/GenBank/DDBJ whole genome shotgun (WGS) entry which is preliminary data.</text>
</comment>
<organism evidence="2 3">
    <name type="scientific">Rhizopus stolonifer</name>
    <name type="common">Rhizopus nigricans</name>
    <dbReference type="NCBI Taxonomy" id="4846"/>
    <lineage>
        <taxon>Eukaryota</taxon>
        <taxon>Fungi</taxon>
        <taxon>Fungi incertae sedis</taxon>
        <taxon>Mucoromycota</taxon>
        <taxon>Mucoromycotina</taxon>
        <taxon>Mucoromycetes</taxon>
        <taxon>Mucorales</taxon>
        <taxon>Mucorineae</taxon>
        <taxon>Rhizopodaceae</taxon>
        <taxon>Rhizopus</taxon>
    </lineage>
</organism>
<dbReference type="PANTHER" id="PTHR37471:SF1">
    <property type="entry name" value="AB HYDROLASE-1 DOMAIN-CONTAINING PROTEIN"/>
    <property type="match status" value="1"/>
</dbReference>
<gene>
    <name evidence="2" type="ORF">CU098_002131</name>
</gene>
<keyword evidence="1" id="KW-0812">Transmembrane</keyword>
<feature type="transmembrane region" description="Helical" evidence="1">
    <location>
        <begin position="187"/>
        <end position="208"/>
    </location>
</feature>
<dbReference type="InterPro" id="IPR029058">
    <property type="entry name" value="AB_hydrolase_fold"/>
</dbReference>
<feature type="transmembrane region" description="Helical" evidence="1">
    <location>
        <begin position="255"/>
        <end position="273"/>
    </location>
</feature>